<dbReference type="InterPro" id="IPR047817">
    <property type="entry name" value="ABC2_TM_bact-type"/>
</dbReference>
<evidence type="ECO:0000256" key="3">
    <source>
        <dbReference type="ARBA" id="ARBA00022448"/>
    </source>
</evidence>
<dbReference type="InterPro" id="IPR013525">
    <property type="entry name" value="ABC2_TM"/>
</dbReference>
<dbReference type="GO" id="GO:0015920">
    <property type="term" value="P:lipopolysaccharide transport"/>
    <property type="evidence" value="ECO:0007669"/>
    <property type="project" value="TreeGrafter"/>
</dbReference>
<dbReference type="EMBL" id="CP016172">
    <property type="protein sequence ID" value="ANN79918.1"/>
    <property type="molecule type" value="Genomic_DNA"/>
</dbReference>
<dbReference type="Proteomes" id="UP000091926">
    <property type="component" value="Chromosome"/>
</dbReference>
<dbReference type="GO" id="GO:0015774">
    <property type="term" value="P:polysaccharide transport"/>
    <property type="evidence" value="ECO:0007669"/>
    <property type="project" value="UniProtKB-KW"/>
</dbReference>
<evidence type="ECO:0000256" key="5">
    <source>
        <dbReference type="ARBA" id="ARBA00022597"/>
    </source>
</evidence>
<evidence type="ECO:0000313" key="14">
    <source>
        <dbReference type="Proteomes" id="UP000091926"/>
    </source>
</evidence>
<sequence>MQAFPTTPRAMYTGFCINRALIMVLIKREVLGRYRGSIMGVLWSFFNPMCMLAVYTFVFAYVFKARWGTTEGSRAEFALILFAGLIVFNFFAECVTRAPGLVLANANYVKRVIFPLEVLAWSNAGAALFHAGVSLLVWIIFYCIGWGIPHWTIVLLPVVVLPLGMISMGFSWFLASLGVYLRDVSQIMGLVTTILMFMSPIFYPSTALPERFRSVFLLNPLTPAVEQAREVLIFGRLPDWTVLGVYLIVGIVVMCLGFAWFQKTRRGFADVV</sequence>
<dbReference type="Pfam" id="PF01061">
    <property type="entry name" value="ABC2_membrane"/>
    <property type="match status" value="1"/>
</dbReference>
<keyword evidence="3 11" id="KW-0813">Transport</keyword>
<keyword evidence="9" id="KW-0625">Polysaccharide transport</keyword>
<feature type="transmembrane region" description="Helical" evidence="11">
    <location>
        <begin position="154"/>
        <end position="175"/>
    </location>
</feature>
<evidence type="ECO:0000256" key="1">
    <source>
        <dbReference type="ARBA" id="ARBA00004651"/>
    </source>
</evidence>
<evidence type="ECO:0000256" key="4">
    <source>
        <dbReference type="ARBA" id="ARBA00022475"/>
    </source>
</evidence>
<keyword evidence="5" id="KW-0762">Sugar transport</keyword>
<feature type="domain" description="ABC transmembrane type-2" evidence="12">
    <location>
        <begin position="39"/>
        <end position="264"/>
    </location>
</feature>
<accession>A0A193GK03</accession>
<keyword evidence="10 11" id="KW-0472">Membrane</keyword>
<feature type="transmembrane region" description="Helical" evidence="11">
    <location>
        <begin position="187"/>
        <end position="203"/>
    </location>
</feature>
<dbReference type="KEGG" id="bfz:BAU07_24870"/>
<dbReference type="PANTHER" id="PTHR30413:SF10">
    <property type="entry name" value="CAPSULE POLYSACCHARIDE EXPORT INNER-MEMBRANE PROTEIN CTRC"/>
    <property type="match status" value="1"/>
</dbReference>
<proteinExistence type="inferred from homology"/>
<dbReference type="PROSITE" id="PS51012">
    <property type="entry name" value="ABC_TM2"/>
    <property type="match status" value="1"/>
</dbReference>
<keyword evidence="6 11" id="KW-0812">Transmembrane</keyword>
<dbReference type="PRINTS" id="PR00164">
    <property type="entry name" value="ABC2TRNSPORT"/>
</dbReference>
<evidence type="ECO:0000313" key="13">
    <source>
        <dbReference type="EMBL" id="ANN79918.1"/>
    </source>
</evidence>
<evidence type="ECO:0000256" key="7">
    <source>
        <dbReference type="ARBA" id="ARBA00022903"/>
    </source>
</evidence>
<keyword evidence="4 11" id="KW-1003">Cell membrane</keyword>
<dbReference type="STRING" id="463014.BAU07_24870"/>
<feature type="transmembrane region" description="Helical" evidence="11">
    <location>
        <begin position="6"/>
        <end position="26"/>
    </location>
</feature>
<dbReference type="InterPro" id="IPR000412">
    <property type="entry name" value="ABC_2_transport"/>
</dbReference>
<dbReference type="OrthoDB" id="9786910at2"/>
<dbReference type="PANTHER" id="PTHR30413">
    <property type="entry name" value="INNER MEMBRANE TRANSPORT PERMEASE"/>
    <property type="match status" value="1"/>
</dbReference>
<organism evidence="13 14">
    <name type="scientific">Bordetella flabilis</name>
    <dbReference type="NCBI Taxonomy" id="463014"/>
    <lineage>
        <taxon>Bacteria</taxon>
        <taxon>Pseudomonadati</taxon>
        <taxon>Pseudomonadota</taxon>
        <taxon>Betaproteobacteria</taxon>
        <taxon>Burkholderiales</taxon>
        <taxon>Alcaligenaceae</taxon>
        <taxon>Bordetella</taxon>
    </lineage>
</organism>
<protein>
    <recommendedName>
        <fullName evidence="11">Transport permease protein</fullName>
    </recommendedName>
</protein>
<dbReference type="AlphaFoldDB" id="A0A193GK03"/>
<evidence type="ECO:0000259" key="12">
    <source>
        <dbReference type="PROSITE" id="PS51012"/>
    </source>
</evidence>
<comment type="subcellular location">
    <subcellularLocation>
        <location evidence="11">Cell inner membrane</location>
        <topology evidence="11">Multi-pass membrane protein</topology>
    </subcellularLocation>
    <subcellularLocation>
        <location evidence="1">Cell membrane</location>
        <topology evidence="1">Multi-pass membrane protein</topology>
    </subcellularLocation>
</comment>
<evidence type="ECO:0000256" key="2">
    <source>
        <dbReference type="ARBA" id="ARBA00007783"/>
    </source>
</evidence>
<feature type="transmembrane region" description="Helical" evidence="11">
    <location>
        <begin position="240"/>
        <end position="261"/>
    </location>
</feature>
<dbReference type="GO" id="GO:0140359">
    <property type="term" value="F:ABC-type transporter activity"/>
    <property type="evidence" value="ECO:0007669"/>
    <property type="project" value="InterPro"/>
</dbReference>
<evidence type="ECO:0000256" key="6">
    <source>
        <dbReference type="ARBA" id="ARBA00022692"/>
    </source>
</evidence>
<feature type="transmembrane region" description="Helical" evidence="11">
    <location>
        <begin position="75"/>
        <end position="92"/>
    </location>
</feature>
<keyword evidence="8 11" id="KW-1133">Transmembrane helix</keyword>
<comment type="similarity">
    <text evidence="2 11">Belongs to the ABC-2 integral membrane protein family.</text>
</comment>
<dbReference type="GO" id="GO:0043190">
    <property type="term" value="C:ATP-binding cassette (ABC) transporter complex"/>
    <property type="evidence" value="ECO:0007669"/>
    <property type="project" value="InterPro"/>
</dbReference>
<dbReference type="RefSeq" id="WP_066663833.1">
    <property type="nucleotide sequence ID" value="NZ_CBCSCL010000003.1"/>
</dbReference>
<keyword evidence="7" id="KW-0972">Capsule biogenesis/degradation</keyword>
<feature type="transmembrane region" description="Helical" evidence="11">
    <location>
        <begin position="127"/>
        <end position="148"/>
    </location>
</feature>
<keyword evidence="14" id="KW-1185">Reference proteome</keyword>
<evidence type="ECO:0000256" key="9">
    <source>
        <dbReference type="ARBA" id="ARBA00023047"/>
    </source>
</evidence>
<evidence type="ECO:0000256" key="11">
    <source>
        <dbReference type="RuleBase" id="RU361157"/>
    </source>
</evidence>
<gene>
    <name evidence="13" type="ORF">BAU07_24870</name>
</gene>
<dbReference type="PIRSF" id="PIRSF006648">
    <property type="entry name" value="DrrB"/>
    <property type="match status" value="1"/>
</dbReference>
<feature type="transmembrane region" description="Helical" evidence="11">
    <location>
        <begin position="38"/>
        <end position="63"/>
    </location>
</feature>
<evidence type="ECO:0000256" key="10">
    <source>
        <dbReference type="ARBA" id="ARBA00023136"/>
    </source>
</evidence>
<reference evidence="13 14" key="1">
    <citation type="submission" date="2016-06" db="EMBL/GenBank/DDBJ databases">
        <title>Complete genome sequences of Bordetella bronchialis and Bordetella flabilis.</title>
        <authorList>
            <person name="LiPuma J.J."/>
            <person name="Spilker T."/>
        </authorList>
    </citation>
    <scope>NUCLEOTIDE SEQUENCE [LARGE SCALE GENOMIC DNA]</scope>
    <source>
        <strain evidence="13 14">AU10664</strain>
    </source>
</reference>
<evidence type="ECO:0000256" key="8">
    <source>
        <dbReference type="ARBA" id="ARBA00022989"/>
    </source>
</evidence>
<name>A0A193GK03_9BORD</name>